<gene>
    <name evidence="2" type="ORF">GOP47_0016105</name>
</gene>
<feature type="domain" description="DOG1" evidence="1">
    <location>
        <begin position="1"/>
        <end position="179"/>
    </location>
</feature>
<evidence type="ECO:0000313" key="2">
    <source>
        <dbReference type="EMBL" id="KAI5069804.1"/>
    </source>
</evidence>
<evidence type="ECO:0000259" key="1">
    <source>
        <dbReference type="PROSITE" id="PS51806"/>
    </source>
</evidence>
<dbReference type="PANTHER" id="PTHR46354:SF4">
    <property type="entry name" value="PROTEIN DOG1-LIKE 3"/>
    <property type="match status" value="1"/>
</dbReference>
<accession>A0A9D4ZC77</accession>
<dbReference type="Pfam" id="PF14144">
    <property type="entry name" value="DOG1"/>
    <property type="match status" value="1"/>
</dbReference>
<organism evidence="2 3">
    <name type="scientific">Adiantum capillus-veneris</name>
    <name type="common">Maidenhair fern</name>
    <dbReference type="NCBI Taxonomy" id="13818"/>
    <lineage>
        <taxon>Eukaryota</taxon>
        <taxon>Viridiplantae</taxon>
        <taxon>Streptophyta</taxon>
        <taxon>Embryophyta</taxon>
        <taxon>Tracheophyta</taxon>
        <taxon>Polypodiopsida</taxon>
        <taxon>Polypodiidae</taxon>
        <taxon>Polypodiales</taxon>
        <taxon>Pteridineae</taxon>
        <taxon>Pteridaceae</taxon>
        <taxon>Vittarioideae</taxon>
        <taxon>Adiantum</taxon>
    </lineage>
</organism>
<dbReference type="Proteomes" id="UP000886520">
    <property type="component" value="Chromosome 15"/>
</dbReference>
<dbReference type="AlphaFoldDB" id="A0A9D4ZC77"/>
<keyword evidence="3" id="KW-1185">Reference proteome</keyword>
<dbReference type="InterPro" id="IPR051886">
    <property type="entry name" value="Seed_Dev/Stress_Resp_Reg"/>
</dbReference>
<proteinExistence type="predicted"/>
<dbReference type="OrthoDB" id="542841at2759"/>
<evidence type="ECO:0000313" key="3">
    <source>
        <dbReference type="Proteomes" id="UP000886520"/>
    </source>
</evidence>
<sequence>RPSLSLSLSLSLSSINLREWQQLPIKWKAHITELLRRCLDLYKESLHLNSNDSALSSMAGHQHSPLEAAFLWLGGWRPTSAITLIYSILGLHESQRTLFDYTPALLGHCLNRQELLLSINAALLDNKLSSSHTLPNHISDGELAAVESLRRKTLDIELYLSHELASFQVHMMLVFLIVN</sequence>
<dbReference type="PROSITE" id="PS51806">
    <property type="entry name" value="DOG1"/>
    <property type="match status" value="1"/>
</dbReference>
<dbReference type="GO" id="GO:0043565">
    <property type="term" value="F:sequence-specific DNA binding"/>
    <property type="evidence" value="ECO:0007669"/>
    <property type="project" value="InterPro"/>
</dbReference>
<feature type="non-terminal residue" evidence="2">
    <location>
        <position position="1"/>
    </location>
</feature>
<dbReference type="PANTHER" id="PTHR46354">
    <property type="entry name" value="DOG1 DOMAIN-CONTAINING PROTEIN"/>
    <property type="match status" value="1"/>
</dbReference>
<dbReference type="EMBL" id="JABFUD020000015">
    <property type="protein sequence ID" value="KAI5069804.1"/>
    <property type="molecule type" value="Genomic_DNA"/>
</dbReference>
<comment type="caution">
    <text evidence="2">The sequence shown here is derived from an EMBL/GenBank/DDBJ whole genome shotgun (WGS) entry which is preliminary data.</text>
</comment>
<dbReference type="GO" id="GO:0006351">
    <property type="term" value="P:DNA-templated transcription"/>
    <property type="evidence" value="ECO:0007669"/>
    <property type="project" value="InterPro"/>
</dbReference>
<reference evidence="2" key="1">
    <citation type="submission" date="2021-01" db="EMBL/GenBank/DDBJ databases">
        <title>Adiantum capillus-veneris genome.</title>
        <authorList>
            <person name="Fang Y."/>
            <person name="Liao Q."/>
        </authorList>
    </citation>
    <scope>NUCLEOTIDE SEQUENCE</scope>
    <source>
        <strain evidence="2">H3</strain>
        <tissue evidence="2">Leaf</tissue>
    </source>
</reference>
<dbReference type="InterPro" id="IPR025422">
    <property type="entry name" value="TGA_domain"/>
</dbReference>
<name>A0A9D4ZC77_ADICA</name>
<protein>
    <recommendedName>
        <fullName evidence="1">DOG1 domain-containing protein</fullName>
    </recommendedName>
</protein>